<dbReference type="Pfam" id="PF13561">
    <property type="entry name" value="adh_short_C2"/>
    <property type="match status" value="1"/>
</dbReference>
<keyword evidence="4" id="KW-0443">Lipid metabolism</keyword>
<comment type="caution">
    <text evidence="8">The sequence shown here is derived from an EMBL/GenBank/DDBJ whole genome shotgun (WGS) entry which is preliminary data.</text>
</comment>
<dbReference type="GO" id="GO:0008202">
    <property type="term" value="P:steroid metabolic process"/>
    <property type="evidence" value="ECO:0007669"/>
    <property type="project" value="UniProtKB-KW"/>
</dbReference>
<comment type="similarity">
    <text evidence="1">Belongs to the short-chain dehydrogenases/reductases (SDR) family.</text>
</comment>
<dbReference type="InterPro" id="IPR036291">
    <property type="entry name" value="NAD(P)-bd_dom_sf"/>
</dbReference>
<dbReference type="InterPro" id="IPR002347">
    <property type="entry name" value="SDR_fam"/>
</dbReference>
<evidence type="ECO:0000256" key="1">
    <source>
        <dbReference type="ARBA" id="ARBA00006484"/>
    </source>
</evidence>
<dbReference type="GO" id="GO:0016491">
    <property type="term" value="F:oxidoreductase activity"/>
    <property type="evidence" value="ECO:0007669"/>
    <property type="project" value="UniProtKB-KW"/>
</dbReference>
<keyword evidence="3" id="KW-0520">NAD</keyword>
<feature type="compositionally biased region" description="Polar residues" evidence="6">
    <location>
        <begin position="22"/>
        <end position="31"/>
    </location>
</feature>
<dbReference type="OrthoDB" id="3542748at2"/>
<dbReference type="SUPFAM" id="SSF51735">
    <property type="entry name" value="NAD(P)-binding Rossmann-fold domains"/>
    <property type="match status" value="1"/>
</dbReference>
<dbReference type="InterPro" id="IPR020904">
    <property type="entry name" value="Sc_DH/Rdtase_CS"/>
</dbReference>
<reference evidence="8 9" key="1">
    <citation type="submission" date="2019-06" db="EMBL/GenBank/DDBJ databases">
        <title>Sequencing the genomes of 1000 actinobacteria strains.</title>
        <authorList>
            <person name="Klenk H.-P."/>
        </authorList>
    </citation>
    <scope>NUCLEOTIDE SEQUENCE [LARGE SCALE GENOMIC DNA]</scope>
    <source>
        <strain evidence="8 9">DSM 45679</strain>
    </source>
</reference>
<dbReference type="Gene3D" id="3.40.50.720">
    <property type="entry name" value="NAD(P)-binding Rossmann-like Domain"/>
    <property type="match status" value="1"/>
</dbReference>
<name>A0A542DFU9_AMYCI</name>
<proteinExistence type="inferred from homology"/>
<dbReference type="PANTHER" id="PTHR43180">
    <property type="entry name" value="3-OXOACYL-(ACYL-CARRIER-PROTEIN) REDUCTASE (AFU_ORTHOLOGUE AFUA_6G11210)"/>
    <property type="match status" value="1"/>
</dbReference>
<feature type="domain" description="Ketoreductase" evidence="7">
    <location>
        <begin position="38"/>
        <end position="218"/>
    </location>
</feature>
<evidence type="ECO:0000259" key="7">
    <source>
        <dbReference type="SMART" id="SM00822"/>
    </source>
</evidence>
<dbReference type="PANTHER" id="PTHR43180:SF28">
    <property type="entry name" value="NAD(P)-BINDING ROSSMANN-FOLD SUPERFAMILY PROTEIN"/>
    <property type="match status" value="1"/>
</dbReference>
<evidence type="ECO:0000256" key="2">
    <source>
        <dbReference type="ARBA" id="ARBA00023002"/>
    </source>
</evidence>
<dbReference type="PRINTS" id="PR00081">
    <property type="entry name" value="GDHRDH"/>
</dbReference>
<keyword evidence="5" id="KW-0753">Steroid metabolism</keyword>
<keyword evidence="9" id="KW-1185">Reference proteome</keyword>
<organism evidence="8 9">
    <name type="scientific">Amycolatopsis cihanbeyliensis</name>
    <dbReference type="NCBI Taxonomy" id="1128664"/>
    <lineage>
        <taxon>Bacteria</taxon>
        <taxon>Bacillati</taxon>
        <taxon>Actinomycetota</taxon>
        <taxon>Actinomycetes</taxon>
        <taxon>Pseudonocardiales</taxon>
        <taxon>Pseudonocardiaceae</taxon>
        <taxon>Amycolatopsis</taxon>
    </lineage>
</organism>
<keyword evidence="2" id="KW-0560">Oxidoreductase</keyword>
<dbReference type="EMBL" id="VFML01000001">
    <property type="protein sequence ID" value="TQJ01932.1"/>
    <property type="molecule type" value="Genomic_DNA"/>
</dbReference>
<gene>
    <name evidence="8" type="ORF">FB471_1648</name>
</gene>
<evidence type="ECO:0000256" key="4">
    <source>
        <dbReference type="ARBA" id="ARBA00023098"/>
    </source>
</evidence>
<evidence type="ECO:0000256" key="3">
    <source>
        <dbReference type="ARBA" id="ARBA00023027"/>
    </source>
</evidence>
<dbReference type="Proteomes" id="UP000320876">
    <property type="component" value="Unassembled WGS sequence"/>
</dbReference>
<evidence type="ECO:0000313" key="9">
    <source>
        <dbReference type="Proteomes" id="UP000320876"/>
    </source>
</evidence>
<dbReference type="PROSITE" id="PS00061">
    <property type="entry name" value="ADH_SHORT"/>
    <property type="match status" value="1"/>
</dbReference>
<dbReference type="PRINTS" id="PR00080">
    <property type="entry name" value="SDRFAMILY"/>
</dbReference>
<evidence type="ECO:0000256" key="5">
    <source>
        <dbReference type="ARBA" id="ARBA00023221"/>
    </source>
</evidence>
<dbReference type="NCBIfam" id="NF005559">
    <property type="entry name" value="PRK07231.1"/>
    <property type="match status" value="1"/>
</dbReference>
<evidence type="ECO:0000313" key="8">
    <source>
        <dbReference type="EMBL" id="TQJ01932.1"/>
    </source>
</evidence>
<sequence>MTRGGDDRGQSPSPAEPIVSRVSKQTLSSEPSGRLAGKVALITGAARGQGAAAARRFVAEGARVVLADVTDDEGKQLADELGPAAAYQHLDVGAEDDWALAVERAVAEFGALNVLVNNAGILHFSELAKTSLADYERVLRVNQVGTFLGMRSVVDPMTAAGGGSIVNVSSVEGLAGMPFLVAYTASKFAIRGMTKVAALELGDKGIRVNSLHPGVIDTRMVQDAAGGVEPDMALIGKKVALRRVGRPEEIAGLALFLASDESSYCTGGEFVADGGATATHALKI</sequence>
<feature type="region of interest" description="Disordered" evidence="6">
    <location>
        <begin position="1"/>
        <end position="31"/>
    </location>
</feature>
<accession>A0A542DFU9</accession>
<protein>
    <submittedName>
        <fullName evidence="8">3alpha(Or 20beta)-hydroxysteroid dehydrogenase</fullName>
    </submittedName>
</protein>
<dbReference type="FunFam" id="3.40.50.720:FF:000084">
    <property type="entry name" value="Short-chain dehydrogenase reductase"/>
    <property type="match status" value="1"/>
</dbReference>
<dbReference type="InterPro" id="IPR057326">
    <property type="entry name" value="KR_dom"/>
</dbReference>
<dbReference type="AlphaFoldDB" id="A0A542DFU9"/>
<evidence type="ECO:0000256" key="6">
    <source>
        <dbReference type="SAM" id="MobiDB-lite"/>
    </source>
</evidence>
<dbReference type="SMART" id="SM00822">
    <property type="entry name" value="PKS_KR"/>
    <property type="match status" value="1"/>
</dbReference>